<evidence type="ECO:0000256" key="11">
    <source>
        <dbReference type="ARBA" id="ARBA00022777"/>
    </source>
</evidence>
<evidence type="ECO:0000256" key="5">
    <source>
        <dbReference type="ARBA" id="ARBA00004692"/>
    </source>
</evidence>
<comment type="function">
    <text evidence="4 14">Catalyzes ATP-dependent phosphorylation of adenosylcobinamide and addition of GMP to adenosylcobinamide phosphate.</text>
</comment>
<gene>
    <name evidence="17" type="ORF">SAMN02745729_11834</name>
</gene>
<keyword evidence="12 14" id="KW-0067">ATP-binding</keyword>
<dbReference type="CDD" id="cd00544">
    <property type="entry name" value="CobU"/>
    <property type="match status" value="1"/>
</dbReference>
<evidence type="ECO:0000256" key="4">
    <source>
        <dbReference type="ARBA" id="ARBA00003889"/>
    </source>
</evidence>
<organism evidence="17 18">
    <name type="scientific">Marinobacterium iners DSM 11526</name>
    <dbReference type="NCBI Taxonomy" id="1122198"/>
    <lineage>
        <taxon>Bacteria</taxon>
        <taxon>Pseudomonadati</taxon>
        <taxon>Pseudomonadota</taxon>
        <taxon>Gammaproteobacteria</taxon>
        <taxon>Oceanospirillales</taxon>
        <taxon>Oceanospirillaceae</taxon>
        <taxon>Marinobacterium</taxon>
    </lineage>
</organism>
<keyword evidence="8 14" id="KW-0169">Cobalamin biosynthesis</keyword>
<evidence type="ECO:0000256" key="6">
    <source>
        <dbReference type="ARBA" id="ARBA00005159"/>
    </source>
</evidence>
<dbReference type="Proteomes" id="UP000242469">
    <property type="component" value="Unassembled WGS sequence"/>
</dbReference>
<dbReference type="EC" id="2.7.7.62" evidence="14"/>
<name>A0A1H4GPL4_9GAMM</name>
<comment type="catalytic activity">
    <reaction evidence="2 14">
        <text>adenosylcob(III)inamide phosphate + GTP + H(+) = adenosylcob(III)inamide-GDP + diphosphate</text>
        <dbReference type="Rhea" id="RHEA:22712"/>
        <dbReference type="ChEBI" id="CHEBI:15378"/>
        <dbReference type="ChEBI" id="CHEBI:33019"/>
        <dbReference type="ChEBI" id="CHEBI:37565"/>
        <dbReference type="ChEBI" id="CHEBI:58502"/>
        <dbReference type="ChEBI" id="CHEBI:60487"/>
        <dbReference type="EC" id="2.7.7.62"/>
    </reaction>
</comment>
<evidence type="ECO:0000256" key="2">
    <source>
        <dbReference type="ARBA" id="ARBA00000711"/>
    </source>
</evidence>
<protein>
    <recommendedName>
        <fullName evidence="14">Bifunctional adenosylcobalamin biosynthesis protein</fullName>
        <ecNumber evidence="14">2.7.1.156</ecNumber>
        <ecNumber evidence="14">2.7.7.62</ecNumber>
    </recommendedName>
</protein>
<dbReference type="UniPathway" id="UPA00148">
    <property type="reaction ID" value="UER00236"/>
</dbReference>
<dbReference type="GO" id="GO:0009236">
    <property type="term" value="P:cobalamin biosynthetic process"/>
    <property type="evidence" value="ECO:0007669"/>
    <property type="project" value="UniProtKB-UniRule"/>
</dbReference>
<dbReference type="RefSeq" id="WP_091827707.1">
    <property type="nucleotide sequence ID" value="NZ_FNRJ01000018.1"/>
</dbReference>
<dbReference type="GO" id="GO:0043752">
    <property type="term" value="F:adenosylcobinamide kinase activity"/>
    <property type="evidence" value="ECO:0007669"/>
    <property type="project" value="UniProtKB-EC"/>
</dbReference>
<dbReference type="InterPro" id="IPR027417">
    <property type="entry name" value="P-loop_NTPase"/>
</dbReference>
<dbReference type="PANTHER" id="PTHR34848:SF1">
    <property type="entry name" value="BIFUNCTIONAL ADENOSYLCOBALAMIN BIOSYNTHESIS PROTEIN COBU"/>
    <property type="match status" value="1"/>
</dbReference>
<evidence type="ECO:0000256" key="12">
    <source>
        <dbReference type="ARBA" id="ARBA00022840"/>
    </source>
</evidence>
<dbReference type="Gene3D" id="3.40.50.300">
    <property type="entry name" value="P-loop containing nucleotide triphosphate hydrolases"/>
    <property type="match status" value="1"/>
</dbReference>
<feature type="binding site" evidence="16">
    <location>
        <begin position="49"/>
        <end position="52"/>
    </location>
    <ligand>
        <name>GTP</name>
        <dbReference type="ChEBI" id="CHEBI:37565"/>
    </ligand>
</feature>
<keyword evidence="10 14" id="KW-0547">Nucleotide-binding</keyword>
<feature type="binding site" evidence="16">
    <location>
        <begin position="32"/>
        <end position="34"/>
    </location>
    <ligand>
        <name>GTP</name>
        <dbReference type="ChEBI" id="CHEBI:37565"/>
    </ligand>
</feature>
<evidence type="ECO:0000256" key="3">
    <source>
        <dbReference type="ARBA" id="ARBA00001522"/>
    </source>
</evidence>
<dbReference type="GO" id="GO:0005525">
    <property type="term" value="F:GTP binding"/>
    <property type="evidence" value="ECO:0007669"/>
    <property type="project" value="UniProtKB-UniRule"/>
</dbReference>
<evidence type="ECO:0000256" key="9">
    <source>
        <dbReference type="ARBA" id="ARBA00022679"/>
    </source>
</evidence>
<dbReference type="EC" id="2.7.1.156" evidence="14"/>
<keyword evidence="9 14" id="KW-0808">Transferase</keyword>
<dbReference type="GO" id="GO:0005524">
    <property type="term" value="F:ATP binding"/>
    <property type="evidence" value="ECO:0007669"/>
    <property type="project" value="UniProtKB-UniRule"/>
</dbReference>
<feature type="binding site" evidence="16">
    <location>
        <position position="60"/>
    </location>
    <ligand>
        <name>GTP</name>
        <dbReference type="ChEBI" id="CHEBI:37565"/>
    </ligand>
</feature>
<comment type="pathway">
    <text evidence="5 14">Cofactor biosynthesis; adenosylcobalamin biosynthesis; adenosylcobalamin from cob(II)yrinate a,c-diamide: step 6/7.</text>
</comment>
<dbReference type="SUPFAM" id="SSF52540">
    <property type="entry name" value="P-loop containing nucleoside triphosphate hydrolases"/>
    <property type="match status" value="1"/>
</dbReference>
<dbReference type="OrthoDB" id="9788370at2"/>
<evidence type="ECO:0000256" key="7">
    <source>
        <dbReference type="ARBA" id="ARBA00007490"/>
    </source>
</evidence>
<evidence type="ECO:0000313" key="17">
    <source>
        <dbReference type="EMBL" id="SEB10970.1"/>
    </source>
</evidence>
<dbReference type="STRING" id="1122198.SAMN02745729_11834"/>
<dbReference type="PIRSF" id="PIRSF006135">
    <property type="entry name" value="CobU"/>
    <property type="match status" value="1"/>
</dbReference>
<keyword evidence="13 14" id="KW-0342">GTP-binding</keyword>
<comment type="catalytic activity">
    <reaction evidence="1 14">
        <text>adenosylcob(III)inamide + ATP = adenosylcob(III)inamide phosphate + ADP + H(+)</text>
        <dbReference type="Rhea" id="RHEA:15769"/>
        <dbReference type="ChEBI" id="CHEBI:2480"/>
        <dbReference type="ChEBI" id="CHEBI:15378"/>
        <dbReference type="ChEBI" id="CHEBI:30616"/>
        <dbReference type="ChEBI" id="CHEBI:58502"/>
        <dbReference type="ChEBI" id="CHEBI:456216"/>
        <dbReference type="EC" id="2.7.1.156"/>
    </reaction>
</comment>
<sequence>MIRLILGGARSGKSRQAEQLAQASGLEVIYIATAQAQDREMQERINRHRDDRPRHWTTIEEPLQLADAILSHQAPHRCLLIDCLTLWVTNQLLAKADMHAEREALCAALRNARGDIILVSNETGMGIVPTGELNRRFTDESGWLNQSAAALADQVVLMVAGISMQLKGPALEVSA</sequence>
<dbReference type="EMBL" id="FNRJ01000018">
    <property type="protein sequence ID" value="SEB10970.1"/>
    <property type="molecule type" value="Genomic_DNA"/>
</dbReference>
<evidence type="ECO:0000256" key="10">
    <source>
        <dbReference type="ARBA" id="ARBA00022741"/>
    </source>
</evidence>
<dbReference type="InterPro" id="IPR003203">
    <property type="entry name" value="CobU/CobP"/>
</dbReference>
<reference evidence="18" key="1">
    <citation type="submission" date="2016-10" db="EMBL/GenBank/DDBJ databases">
        <authorList>
            <person name="Varghese N."/>
            <person name="Submissions S."/>
        </authorList>
    </citation>
    <scope>NUCLEOTIDE SEQUENCE [LARGE SCALE GENOMIC DNA]</scope>
    <source>
        <strain evidence="18">DSM 11526</strain>
    </source>
</reference>
<proteinExistence type="inferred from homology"/>
<feature type="active site" description="GMP-histidine intermediate" evidence="15">
    <location>
        <position position="48"/>
    </location>
</feature>
<evidence type="ECO:0000313" key="18">
    <source>
        <dbReference type="Proteomes" id="UP000242469"/>
    </source>
</evidence>
<dbReference type="AlphaFoldDB" id="A0A1H4GPL4"/>
<evidence type="ECO:0000256" key="16">
    <source>
        <dbReference type="PIRSR" id="PIRSR006135-2"/>
    </source>
</evidence>
<feature type="binding site" evidence="16">
    <location>
        <begin position="7"/>
        <end position="14"/>
    </location>
    <ligand>
        <name>GTP</name>
        <dbReference type="ChEBI" id="CHEBI:37565"/>
    </ligand>
</feature>
<keyword evidence="11 14" id="KW-0418">Kinase</keyword>
<dbReference type="NCBIfam" id="NF004469">
    <property type="entry name" value="PRK05800.1"/>
    <property type="match status" value="1"/>
</dbReference>
<dbReference type="PANTHER" id="PTHR34848">
    <property type="match status" value="1"/>
</dbReference>
<feature type="binding site" evidence="16">
    <location>
        <position position="82"/>
    </location>
    <ligand>
        <name>GTP</name>
        <dbReference type="ChEBI" id="CHEBI:37565"/>
    </ligand>
</feature>
<dbReference type="Pfam" id="PF02283">
    <property type="entry name" value="CobU"/>
    <property type="match status" value="1"/>
</dbReference>
<comment type="similarity">
    <text evidence="7 14">Belongs to the CobU/CobP family.</text>
</comment>
<evidence type="ECO:0000256" key="14">
    <source>
        <dbReference type="PIRNR" id="PIRNR006135"/>
    </source>
</evidence>
<comment type="catalytic activity">
    <reaction evidence="3">
        <text>adenosylcob(III)inamide + GTP = adenosylcob(III)inamide phosphate + GDP + H(+)</text>
        <dbReference type="Rhea" id="RHEA:15765"/>
        <dbReference type="ChEBI" id="CHEBI:2480"/>
        <dbReference type="ChEBI" id="CHEBI:15378"/>
        <dbReference type="ChEBI" id="CHEBI:37565"/>
        <dbReference type="ChEBI" id="CHEBI:58189"/>
        <dbReference type="ChEBI" id="CHEBI:58502"/>
        <dbReference type="EC" id="2.7.1.156"/>
    </reaction>
</comment>
<keyword evidence="18" id="KW-1185">Reference proteome</keyword>
<evidence type="ECO:0000256" key="8">
    <source>
        <dbReference type="ARBA" id="ARBA00022573"/>
    </source>
</evidence>
<dbReference type="GO" id="GO:0008820">
    <property type="term" value="F:cobinamide phosphate guanylyltransferase activity"/>
    <property type="evidence" value="ECO:0007669"/>
    <property type="project" value="UniProtKB-UniRule"/>
</dbReference>
<comment type="pathway">
    <text evidence="6 14">Cofactor biosynthesis; adenosylcobalamin biosynthesis; adenosylcobalamin from cob(II)yrinate a,c-diamide: step 5/7.</text>
</comment>
<evidence type="ECO:0000256" key="13">
    <source>
        <dbReference type="ARBA" id="ARBA00023134"/>
    </source>
</evidence>
<accession>A0A1H4GPL4</accession>
<evidence type="ECO:0000256" key="15">
    <source>
        <dbReference type="PIRSR" id="PIRSR006135-1"/>
    </source>
</evidence>
<keyword evidence="17" id="KW-0548">Nucleotidyltransferase</keyword>
<evidence type="ECO:0000256" key="1">
    <source>
        <dbReference type="ARBA" id="ARBA00000312"/>
    </source>
</evidence>